<dbReference type="Proteomes" id="UP000242146">
    <property type="component" value="Unassembled WGS sequence"/>
</dbReference>
<dbReference type="AlphaFoldDB" id="A0A1X2G539"/>
<evidence type="ECO:0000313" key="2">
    <source>
        <dbReference type="Proteomes" id="UP000242146"/>
    </source>
</evidence>
<accession>A0A1X2G539</accession>
<proteinExistence type="predicted"/>
<organism evidence="1 2">
    <name type="scientific">Hesseltinella vesiculosa</name>
    <dbReference type="NCBI Taxonomy" id="101127"/>
    <lineage>
        <taxon>Eukaryota</taxon>
        <taxon>Fungi</taxon>
        <taxon>Fungi incertae sedis</taxon>
        <taxon>Mucoromycota</taxon>
        <taxon>Mucoromycotina</taxon>
        <taxon>Mucoromycetes</taxon>
        <taxon>Mucorales</taxon>
        <taxon>Cunninghamellaceae</taxon>
        <taxon>Hesseltinella</taxon>
    </lineage>
</organism>
<comment type="caution">
    <text evidence="1">The sequence shown here is derived from an EMBL/GenBank/DDBJ whole genome shotgun (WGS) entry which is preliminary data.</text>
</comment>
<sequence>MKFPISSVPPSLVINHPLARSTRLCIIGLTKMDAANIADLWNTPTVPPMDVHFVTIIKHTLTALNMVCNTARKDLTNHERTYFVEVDLVVNVNIPTEEICSRCCLYRC</sequence>
<keyword evidence="2" id="KW-1185">Reference proteome</keyword>
<name>A0A1X2G539_9FUNG</name>
<dbReference type="EMBL" id="MCGT01000049">
    <property type="protein sequence ID" value="ORX44247.1"/>
    <property type="molecule type" value="Genomic_DNA"/>
</dbReference>
<protein>
    <submittedName>
        <fullName evidence="1">Uncharacterized protein</fullName>
    </submittedName>
</protein>
<gene>
    <name evidence="1" type="ORF">DM01DRAFT_1183507</name>
</gene>
<evidence type="ECO:0000313" key="1">
    <source>
        <dbReference type="EMBL" id="ORX44247.1"/>
    </source>
</evidence>
<reference evidence="1 2" key="1">
    <citation type="submission" date="2016-07" db="EMBL/GenBank/DDBJ databases">
        <title>Pervasive Adenine N6-methylation of Active Genes in Fungi.</title>
        <authorList>
            <consortium name="DOE Joint Genome Institute"/>
            <person name="Mondo S.J."/>
            <person name="Dannebaum R.O."/>
            <person name="Kuo R.C."/>
            <person name="Labutti K."/>
            <person name="Haridas S."/>
            <person name="Kuo A."/>
            <person name="Salamov A."/>
            <person name="Ahrendt S.R."/>
            <person name="Lipzen A."/>
            <person name="Sullivan W."/>
            <person name="Andreopoulos W.B."/>
            <person name="Clum A."/>
            <person name="Lindquist E."/>
            <person name="Daum C."/>
            <person name="Ramamoorthy G.K."/>
            <person name="Gryganskyi A."/>
            <person name="Culley D."/>
            <person name="Magnuson J.K."/>
            <person name="James T.Y."/>
            <person name="O'Malley M.A."/>
            <person name="Stajich J.E."/>
            <person name="Spatafora J.W."/>
            <person name="Visel A."/>
            <person name="Grigoriev I.V."/>
        </authorList>
    </citation>
    <scope>NUCLEOTIDE SEQUENCE [LARGE SCALE GENOMIC DNA]</scope>
    <source>
        <strain evidence="1 2">NRRL 3301</strain>
    </source>
</reference>